<dbReference type="Proteomes" id="UP000030451">
    <property type="component" value="Unassembled WGS sequence"/>
</dbReference>
<dbReference type="AlphaFoldDB" id="A0A0A5HRN6"/>
<protein>
    <submittedName>
        <fullName evidence="1">Uncharacterized protein</fullName>
    </submittedName>
</protein>
<evidence type="ECO:0000313" key="1">
    <source>
        <dbReference type="EMBL" id="KGY06975.1"/>
    </source>
</evidence>
<dbReference type="EMBL" id="JRWP01000059">
    <property type="protein sequence ID" value="KGY06975.1"/>
    <property type="molecule type" value="Genomic_DNA"/>
</dbReference>
<gene>
    <name evidence="1" type="ORF">NM06_19815</name>
</gene>
<sequence length="124" mass="14150">MHQAFSSQELNTLWVTGTPNAKQKFELQMESSRHLIQAISEESQLISRLQQNVKETRTQWRELGAHCHDARYATNSVISDNYVKSNDALLASLSELLSKLATIQHRYRLELSTLMAVSNPPPDR</sequence>
<proteinExistence type="predicted"/>
<comment type="caution">
    <text evidence="1">The sequence shown here is derived from an EMBL/GenBank/DDBJ whole genome shotgun (WGS) entry which is preliminary data.</text>
</comment>
<accession>A0A0A5HRN6</accession>
<dbReference type="STRING" id="379097.SE23_03245"/>
<evidence type="ECO:0000313" key="2">
    <source>
        <dbReference type="Proteomes" id="UP000030451"/>
    </source>
</evidence>
<organism evidence="1 2">
    <name type="scientific">Photobacterium sp. (strain ATCC 43367)</name>
    <dbReference type="NCBI Taxonomy" id="379097"/>
    <lineage>
        <taxon>Bacteria</taxon>
        <taxon>Pseudomonadati</taxon>
        <taxon>Pseudomonadota</taxon>
        <taxon>Gammaproteobacteria</taxon>
        <taxon>Vibrionales</taxon>
        <taxon>Vibrionaceae</taxon>
        <taxon>Vibrio</taxon>
        <taxon>Vibrio oreintalis group</taxon>
    </lineage>
</organism>
<reference evidence="1 2" key="1">
    <citation type="submission" date="2014-10" db="EMBL/GenBank/DDBJ databases">
        <title>Genome sequencing of Vibrio sinaloensis T08.</title>
        <authorList>
            <person name="Chan K.-G."/>
            <person name="Mohamad N.I."/>
        </authorList>
    </citation>
    <scope>NUCLEOTIDE SEQUENCE [LARGE SCALE GENOMIC DNA]</scope>
    <source>
        <strain evidence="1 2">T08</strain>
    </source>
</reference>
<name>A0A0A5HRN6_PHOS4</name>